<evidence type="ECO:0000256" key="1">
    <source>
        <dbReference type="ARBA" id="ARBA00023015"/>
    </source>
</evidence>
<dbReference type="AlphaFoldDB" id="A0A2C9D3X8"/>
<dbReference type="Gene3D" id="1.10.260.40">
    <property type="entry name" value="lambda repressor-like DNA-binding domains"/>
    <property type="match status" value="1"/>
</dbReference>
<dbReference type="RefSeq" id="WP_099555550.1">
    <property type="nucleotide sequence ID" value="NZ_LT960614.1"/>
</dbReference>
<sequence length="338" mass="36618">MNERRVTLASVAERVGVSAITVSRALRTPEKVSPPLLEKIQRAIADLGYVPDPAARALASGRTNVIGVLIPSVTNNVFSDVLRGIYAAVEGEPFEIQLGNSRYSPVMEETLLRVFLSQKPAGLIVAGIDQSAASRKMLETAPCPTVQIMELGPDPIDMMIGFSHYDGAAAATRHLLETGSRYPAFVGARMDPRTQRRFAGFRDTCEAAGLFSEARCITTPAPSTVTLGTQLFADLIARHPKIDGVFCNNDDLALGILFEAQRRHIRVPADLTICGFNDLEMMAVAEPSITSVRTYRYDMGRRAIEMISARIRGGDGDTPAVVDLGFQLQPRQSTARAG</sequence>
<dbReference type="SUPFAM" id="SSF53822">
    <property type="entry name" value="Periplasmic binding protein-like I"/>
    <property type="match status" value="1"/>
</dbReference>
<protein>
    <submittedName>
        <fullName evidence="5">Gluconate utilization system GNT-I transcriptional repressor</fullName>
    </submittedName>
</protein>
<evidence type="ECO:0000313" key="5">
    <source>
        <dbReference type="EMBL" id="SON54976.1"/>
    </source>
</evidence>
<keyword evidence="2" id="KW-0238">DNA-binding</keyword>
<keyword evidence="3" id="KW-0804">Transcription</keyword>
<dbReference type="Proteomes" id="UP000223606">
    <property type="component" value="Chromosome 1"/>
</dbReference>
<dbReference type="Gene3D" id="3.40.50.2300">
    <property type="match status" value="2"/>
</dbReference>
<evidence type="ECO:0000259" key="4">
    <source>
        <dbReference type="PROSITE" id="PS50932"/>
    </source>
</evidence>
<dbReference type="GO" id="GO:0003700">
    <property type="term" value="F:DNA-binding transcription factor activity"/>
    <property type="evidence" value="ECO:0007669"/>
    <property type="project" value="TreeGrafter"/>
</dbReference>
<dbReference type="InterPro" id="IPR046335">
    <property type="entry name" value="LacI/GalR-like_sensor"/>
</dbReference>
<dbReference type="SMART" id="SM00354">
    <property type="entry name" value="HTH_LACI"/>
    <property type="match status" value="1"/>
</dbReference>
<dbReference type="PANTHER" id="PTHR30146">
    <property type="entry name" value="LACI-RELATED TRANSCRIPTIONAL REPRESSOR"/>
    <property type="match status" value="1"/>
</dbReference>
<dbReference type="PROSITE" id="PS50932">
    <property type="entry name" value="HTH_LACI_2"/>
    <property type="match status" value="1"/>
</dbReference>
<dbReference type="CDD" id="cd01575">
    <property type="entry name" value="PBP1_GntR"/>
    <property type="match status" value="1"/>
</dbReference>
<name>A0A2C9D3X8_9HYPH</name>
<dbReference type="EMBL" id="LT960614">
    <property type="protein sequence ID" value="SON54976.1"/>
    <property type="molecule type" value="Genomic_DNA"/>
</dbReference>
<dbReference type="GO" id="GO:0000976">
    <property type="term" value="F:transcription cis-regulatory region binding"/>
    <property type="evidence" value="ECO:0007669"/>
    <property type="project" value="TreeGrafter"/>
</dbReference>
<reference evidence="6" key="1">
    <citation type="submission" date="2017-09" db="EMBL/GenBank/DDBJ databases">
        <title>Genome sequence of Nannocystis excedens DSM 71.</title>
        <authorList>
            <person name="Blom J."/>
        </authorList>
    </citation>
    <scope>NUCLEOTIDE SEQUENCE [LARGE SCALE GENOMIC DNA]</scope>
    <source>
        <strain evidence="6">type strain: E19</strain>
    </source>
</reference>
<dbReference type="OrthoDB" id="7170131at2"/>
<accession>A0A2C9D3X8</accession>
<gene>
    <name evidence="5" type="primary">gntR</name>
    <name evidence="5" type="ORF">HDIA_1435</name>
</gene>
<organism evidence="5 6">
    <name type="scientific">Hartmannibacter diazotrophicus</name>
    <dbReference type="NCBI Taxonomy" id="1482074"/>
    <lineage>
        <taxon>Bacteria</taxon>
        <taxon>Pseudomonadati</taxon>
        <taxon>Pseudomonadota</taxon>
        <taxon>Alphaproteobacteria</taxon>
        <taxon>Hyphomicrobiales</taxon>
        <taxon>Pleomorphomonadaceae</taxon>
        <taxon>Hartmannibacter</taxon>
    </lineage>
</organism>
<dbReference type="InterPro" id="IPR000843">
    <property type="entry name" value="HTH_LacI"/>
</dbReference>
<keyword evidence="6" id="KW-1185">Reference proteome</keyword>
<feature type="domain" description="HTH lacI-type" evidence="4">
    <location>
        <begin position="6"/>
        <end position="60"/>
    </location>
</feature>
<evidence type="ECO:0000313" key="6">
    <source>
        <dbReference type="Proteomes" id="UP000223606"/>
    </source>
</evidence>
<evidence type="ECO:0000256" key="2">
    <source>
        <dbReference type="ARBA" id="ARBA00023125"/>
    </source>
</evidence>
<dbReference type="KEGG" id="hdi:HDIA_1435"/>
<dbReference type="InterPro" id="IPR028082">
    <property type="entry name" value="Peripla_BP_I"/>
</dbReference>
<dbReference type="Pfam" id="PF13377">
    <property type="entry name" value="Peripla_BP_3"/>
    <property type="match status" value="1"/>
</dbReference>
<dbReference type="Pfam" id="PF00356">
    <property type="entry name" value="LacI"/>
    <property type="match status" value="1"/>
</dbReference>
<dbReference type="InterPro" id="IPR010982">
    <property type="entry name" value="Lambda_DNA-bd_dom_sf"/>
</dbReference>
<dbReference type="CDD" id="cd01392">
    <property type="entry name" value="HTH_LacI"/>
    <property type="match status" value="1"/>
</dbReference>
<keyword evidence="1" id="KW-0805">Transcription regulation</keyword>
<dbReference type="PANTHER" id="PTHR30146:SF2">
    <property type="entry name" value="HTH-TYPE TRANSCRIPTIONAL REGULATOR GNTR"/>
    <property type="match status" value="1"/>
</dbReference>
<proteinExistence type="predicted"/>
<evidence type="ECO:0000256" key="3">
    <source>
        <dbReference type="ARBA" id="ARBA00023163"/>
    </source>
</evidence>
<dbReference type="SUPFAM" id="SSF47413">
    <property type="entry name" value="lambda repressor-like DNA-binding domains"/>
    <property type="match status" value="1"/>
</dbReference>